<dbReference type="RefSeq" id="WP_161313551.1">
    <property type="nucleotide sequence ID" value="NZ_WTUW01000001.1"/>
</dbReference>
<proteinExistence type="predicted"/>
<reference evidence="1 2" key="1">
    <citation type="submission" date="2019-12" db="EMBL/GenBank/DDBJ databases">
        <title>Snethiella sp. nov. sp. isolated from sea sand.</title>
        <authorList>
            <person name="Kim J."/>
            <person name="Jeong S.E."/>
            <person name="Jung H.S."/>
            <person name="Jeon C.O."/>
        </authorList>
    </citation>
    <scope>NUCLEOTIDE SEQUENCE [LARGE SCALE GENOMIC DNA]</scope>
    <source>
        <strain evidence="1 2">DP05</strain>
    </source>
</reference>
<organism evidence="1 2">
    <name type="scientific">Sneathiella litorea</name>
    <dbReference type="NCBI Taxonomy" id="2606216"/>
    <lineage>
        <taxon>Bacteria</taxon>
        <taxon>Pseudomonadati</taxon>
        <taxon>Pseudomonadota</taxon>
        <taxon>Alphaproteobacteria</taxon>
        <taxon>Sneathiellales</taxon>
        <taxon>Sneathiellaceae</taxon>
        <taxon>Sneathiella</taxon>
    </lineage>
</organism>
<dbReference type="Proteomes" id="UP000476030">
    <property type="component" value="Unassembled WGS sequence"/>
</dbReference>
<name>A0A6L8W4A0_9PROT</name>
<dbReference type="EMBL" id="WTUW01000001">
    <property type="protein sequence ID" value="MZR29057.1"/>
    <property type="molecule type" value="Genomic_DNA"/>
</dbReference>
<accession>A0A6L8W4A0</accession>
<gene>
    <name evidence="1" type="ORF">GQE98_00270</name>
</gene>
<comment type="caution">
    <text evidence="1">The sequence shown here is derived from an EMBL/GenBank/DDBJ whole genome shotgun (WGS) entry which is preliminary data.</text>
</comment>
<dbReference type="AlphaFoldDB" id="A0A6L8W4A0"/>
<protein>
    <submittedName>
        <fullName evidence="1">Uncharacterized protein</fullName>
    </submittedName>
</protein>
<evidence type="ECO:0000313" key="1">
    <source>
        <dbReference type="EMBL" id="MZR29057.1"/>
    </source>
</evidence>
<keyword evidence="2" id="KW-1185">Reference proteome</keyword>
<evidence type="ECO:0000313" key="2">
    <source>
        <dbReference type="Proteomes" id="UP000476030"/>
    </source>
</evidence>
<sequence length="106" mass="11652">MLQLEFVGDPGVSFSGDCRISSGKMPEKRYRIQGKTPAKYWLPGDAVRCSLEKSSLASRLIAKITRNNVIEFQQASMPPLRWLTISSSGPWGAAKGNASAARPLWQ</sequence>